<comment type="similarity">
    <text evidence="1">Belongs to the arginase family. Agmatinase subfamily.</text>
</comment>
<dbReference type="NCBIfam" id="NF002564">
    <property type="entry name" value="PRK02190.1"/>
    <property type="match status" value="1"/>
</dbReference>
<dbReference type="EMBL" id="FOTQ01000002">
    <property type="protein sequence ID" value="SFL88797.1"/>
    <property type="molecule type" value="Genomic_DNA"/>
</dbReference>
<accession>A0A1I4LDT7</accession>
<dbReference type="OrthoDB" id="9788689at2"/>
<feature type="binding site" evidence="4">
    <location>
        <position position="134"/>
    </location>
    <ligand>
        <name>Mn(2+)</name>
        <dbReference type="ChEBI" id="CHEBI:29035"/>
        <label>1</label>
    </ligand>
</feature>
<sequence length="314" mass="34247">MDNTTDRAFMTRDARGMGNEATYSGALSLFRRKYSRDLRGVDMVTWGVPYDLAVTNRPGCRFGPRAIRAVSSNLAWDGGPWPWGFDPFETLNMVDYGDCDIDPGYPHQIPEQIFEQARAILASGAFLLTMGGDHSVTYPLLKAQAERHGPISLIQIDAHSDTWEEPNKRIDHGTMFFHAAAEGILAPEASVQVGMRTMNDDTHGFTVLDANWVHENGIDATVARIKEVVADRPTYLSFDIDALDPAFAPGTGTPVCGGLSTHQAQSLIRKLQGTNLVGADLVEVSPPYDHAEITALAGASLLLDMICLVAKARM</sequence>
<keyword evidence="3 5" id="KW-0378">Hydrolase</keyword>
<dbReference type="InterPro" id="IPR006035">
    <property type="entry name" value="Ureohydrolase"/>
</dbReference>
<dbReference type="PANTHER" id="PTHR11358:SF26">
    <property type="entry name" value="GUANIDINO ACID HYDROLASE, MITOCHONDRIAL"/>
    <property type="match status" value="1"/>
</dbReference>
<dbReference type="NCBIfam" id="TIGR01230">
    <property type="entry name" value="agmatinase"/>
    <property type="match status" value="1"/>
</dbReference>
<dbReference type="InterPro" id="IPR023696">
    <property type="entry name" value="Ureohydrolase_dom_sf"/>
</dbReference>
<comment type="cofactor">
    <cofactor evidence="4">
        <name>Mn(2+)</name>
        <dbReference type="ChEBI" id="CHEBI:29035"/>
    </cofactor>
    <text evidence="4">Binds 2 manganese ions per subunit.</text>
</comment>
<keyword evidence="2 4" id="KW-0479">Metal-binding</keyword>
<gene>
    <name evidence="6" type="ORF">SAMN04488042_10234</name>
</gene>
<feature type="binding site" evidence="4">
    <location>
        <position position="159"/>
    </location>
    <ligand>
        <name>Mn(2+)</name>
        <dbReference type="ChEBI" id="CHEBI:29035"/>
        <label>1</label>
    </ligand>
</feature>
<evidence type="ECO:0000313" key="7">
    <source>
        <dbReference type="Proteomes" id="UP000199144"/>
    </source>
</evidence>
<dbReference type="CDD" id="cd11592">
    <property type="entry name" value="Agmatinase_PAH"/>
    <property type="match status" value="1"/>
</dbReference>
<dbReference type="PANTHER" id="PTHR11358">
    <property type="entry name" value="ARGINASE/AGMATINASE"/>
    <property type="match status" value="1"/>
</dbReference>
<dbReference type="PIRSF" id="PIRSF036979">
    <property type="entry name" value="Arginase"/>
    <property type="match status" value="1"/>
</dbReference>
<evidence type="ECO:0000256" key="4">
    <source>
        <dbReference type="PIRSR" id="PIRSR036979-1"/>
    </source>
</evidence>
<dbReference type="Pfam" id="PF00491">
    <property type="entry name" value="Arginase"/>
    <property type="match status" value="1"/>
</dbReference>
<proteinExistence type="inferred from homology"/>
<dbReference type="PROSITE" id="PS01053">
    <property type="entry name" value="ARGINASE_1"/>
    <property type="match status" value="1"/>
</dbReference>
<feature type="binding site" evidence="4">
    <location>
        <position position="157"/>
    </location>
    <ligand>
        <name>Mn(2+)</name>
        <dbReference type="ChEBI" id="CHEBI:29035"/>
        <label>1</label>
    </ligand>
</feature>
<evidence type="ECO:0000256" key="2">
    <source>
        <dbReference type="ARBA" id="ARBA00022723"/>
    </source>
</evidence>
<evidence type="ECO:0000313" key="6">
    <source>
        <dbReference type="EMBL" id="SFL88797.1"/>
    </source>
</evidence>
<dbReference type="PROSITE" id="PS51409">
    <property type="entry name" value="ARGINASE_2"/>
    <property type="match status" value="1"/>
</dbReference>
<evidence type="ECO:0000256" key="3">
    <source>
        <dbReference type="ARBA" id="ARBA00022801"/>
    </source>
</evidence>
<feature type="binding site" evidence="4">
    <location>
        <position position="161"/>
    </location>
    <ligand>
        <name>Mn(2+)</name>
        <dbReference type="ChEBI" id="CHEBI:29035"/>
        <label>1</label>
    </ligand>
</feature>
<reference evidence="6 7" key="1">
    <citation type="submission" date="2016-10" db="EMBL/GenBank/DDBJ databases">
        <authorList>
            <person name="de Groot N.N."/>
        </authorList>
    </citation>
    <scope>NUCLEOTIDE SEQUENCE [LARGE SCALE GENOMIC DNA]</scope>
    <source>
        <strain evidence="6 7">DSM 15283</strain>
    </source>
</reference>
<dbReference type="SUPFAM" id="SSF52768">
    <property type="entry name" value="Arginase/deacetylase"/>
    <property type="match status" value="1"/>
</dbReference>
<dbReference type="Gene3D" id="3.40.800.10">
    <property type="entry name" value="Ureohydrolase domain"/>
    <property type="match status" value="1"/>
</dbReference>
<organism evidence="6 7">
    <name type="scientific">Shimia aestuarii</name>
    <dbReference type="NCBI Taxonomy" id="254406"/>
    <lineage>
        <taxon>Bacteria</taxon>
        <taxon>Pseudomonadati</taxon>
        <taxon>Pseudomonadota</taxon>
        <taxon>Alphaproteobacteria</taxon>
        <taxon>Rhodobacterales</taxon>
        <taxon>Roseobacteraceae</taxon>
    </lineage>
</organism>
<name>A0A1I4LDT7_9RHOB</name>
<dbReference type="Proteomes" id="UP000199144">
    <property type="component" value="Unassembled WGS sequence"/>
</dbReference>
<dbReference type="InterPro" id="IPR020855">
    <property type="entry name" value="Ureohydrolase_Mn_BS"/>
</dbReference>
<keyword evidence="7" id="KW-1185">Reference proteome</keyword>
<dbReference type="STRING" id="254406.SAMN04488042_10234"/>
<feature type="binding site" evidence="4">
    <location>
        <position position="239"/>
    </location>
    <ligand>
        <name>Mn(2+)</name>
        <dbReference type="ChEBI" id="CHEBI:29035"/>
        <label>1</label>
    </ligand>
</feature>
<dbReference type="GO" id="GO:0033389">
    <property type="term" value="P:putrescine biosynthetic process from arginine, via agmatine"/>
    <property type="evidence" value="ECO:0007669"/>
    <property type="project" value="TreeGrafter"/>
</dbReference>
<evidence type="ECO:0000256" key="5">
    <source>
        <dbReference type="RuleBase" id="RU003684"/>
    </source>
</evidence>
<dbReference type="GO" id="GO:0008783">
    <property type="term" value="F:agmatinase activity"/>
    <property type="evidence" value="ECO:0007669"/>
    <property type="project" value="TreeGrafter"/>
</dbReference>
<dbReference type="InterPro" id="IPR005925">
    <property type="entry name" value="Agmatinase-rel"/>
</dbReference>
<protein>
    <submittedName>
        <fullName evidence="6">Agmatinase</fullName>
    </submittedName>
</protein>
<feature type="binding site" evidence="4">
    <location>
        <position position="241"/>
    </location>
    <ligand>
        <name>Mn(2+)</name>
        <dbReference type="ChEBI" id="CHEBI:29035"/>
        <label>1</label>
    </ligand>
</feature>
<keyword evidence="4" id="KW-0464">Manganese</keyword>
<dbReference type="AlphaFoldDB" id="A0A1I4LDT7"/>
<dbReference type="RefSeq" id="WP_093092754.1">
    <property type="nucleotide sequence ID" value="NZ_FOTQ01000002.1"/>
</dbReference>
<dbReference type="GO" id="GO:0046872">
    <property type="term" value="F:metal ion binding"/>
    <property type="evidence" value="ECO:0007669"/>
    <property type="project" value="UniProtKB-KW"/>
</dbReference>
<evidence type="ECO:0000256" key="1">
    <source>
        <dbReference type="ARBA" id="ARBA00009227"/>
    </source>
</evidence>